<dbReference type="EMBL" id="BK032620">
    <property type="protein sequence ID" value="DAF51691.1"/>
    <property type="molecule type" value="Genomic_DNA"/>
</dbReference>
<protein>
    <submittedName>
        <fullName evidence="1">Uncharacterized protein</fullName>
    </submittedName>
</protein>
<name>A0A8S5SLJ9_9CAUD</name>
<proteinExistence type="predicted"/>
<evidence type="ECO:0000313" key="1">
    <source>
        <dbReference type="EMBL" id="DAF51691.1"/>
    </source>
</evidence>
<reference evidence="1" key="1">
    <citation type="journal article" date="2021" name="Proc. Natl. Acad. Sci. U.S.A.">
        <title>A Catalog of Tens of Thousands of Viruses from Human Metagenomes Reveals Hidden Associations with Chronic Diseases.</title>
        <authorList>
            <person name="Tisza M.J."/>
            <person name="Buck C.B."/>
        </authorList>
    </citation>
    <scope>NUCLEOTIDE SEQUENCE</scope>
    <source>
        <strain evidence="1">CtgEf1</strain>
    </source>
</reference>
<accession>A0A8S5SLJ9</accession>
<sequence length="53" mass="6158">MCNFHDIIILPLRLSFNPKIPNLGIFWTIFIIHIKKIPVGRIFVNIRSTGILI</sequence>
<organism evidence="1">
    <name type="scientific">Myoviridae sp. ctgEf1</name>
    <dbReference type="NCBI Taxonomy" id="2827699"/>
    <lineage>
        <taxon>Viruses</taxon>
        <taxon>Duplodnaviria</taxon>
        <taxon>Heunggongvirae</taxon>
        <taxon>Uroviricota</taxon>
        <taxon>Caudoviricetes</taxon>
    </lineage>
</organism>